<dbReference type="OrthoDB" id="1436876at2"/>
<evidence type="ECO:0000313" key="2">
    <source>
        <dbReference type="EMBL" id="TKC12374.1"/>
    </source>
</evidence>
<evidence type="ECO:0000313" key="3">
    <source>
        <dbReference type="Proteomes" id="UP000309488"/>
    </source>
</evidence>
<dbReference type="EMBL" id="SWBR01000001">
    <property type="protein sequence ID" value="TKC12374.1"/>
    <property type="molecule type" value="Genomic_DNA"/>
</dbReference>
<name>A0A4U1CU71_9SPHI</name>
<accession>A0A4U1CU71</accession>
<comment type="caution">
    <text evidence="2">The sequence shown here is derived from an EMBL/GenBank/DDBJ whole genome shotgun (WGS) entry which is preliminary data.</text>
</comment>
<evidence type="ECO:0000256" key="1">
    <source>
        <dbReference type="SAM" id="Phobius"/>
    </source>
</evidence>
<keyword evidence="1" id="KW-0812">Transmembrane</keyword>
<keyword evidence="1" id="KW-0472">Membrane</keyword>
<protein>
    <submittedName>
        <fullName evidence="2">Uncharacterized protein</fullName>
    </submittedName>
</protein>
<sequence>MLDLSLGFQILLIFMRSFFISMLLFIGCFVLVSCNKRVDHFYSPDKKQCISIITEGNIRYIMDGRHNSVPKSDFVKIDLSKIDRHVADEIVGCWSRDKLKWIVIMDNVTILENKLDQNKFSFVEKFPIDSKGIPTLIDYNGKANCFNISYEYRTLIRINGSISE</sequence>
<keyword evidence="3" id="KW-1185">Reference proteome</keyword>
<feature type="transmembrane region" description="Helical" evidence="1">
    <location>
        <begin position="6"/>
        <end position="32"/>
    </location>
</feature>
<dbReference type="AlphaFoldDB" id="A0A4U1CU71"/>
<dbReference type="RefSeq" id="WP_136838357.1">
    <property type="nucleotide sequence ID" value="NZ_SWBR01000001.1"/>
</dbReference>
<dbReference type="Proteomes" id="UP000309488">
    <property type="component" value="Unassembled WGS sequence"/>
</dbReference>
<gene>
    <name evidence="2" type="ORF">FA048_01785</name>
</gene>
<reference evidence="2 3" key="1">
    <citation type="submission" date="2019-04" db="EMBL/GenBank/DDBJ databases">
        <title>Pedobacter sp. RP-3-22 sp. nov., isolated from Arctic soil.</title>
        <authorList>
            <person name="Dahal R.H."/>
            <person name="Kim D.-U."/>
        </authorList>
    </citation>
    <scope>NUCLEOTIDE SEQUENCE [LARGE SCALE GENOMIC DNA]</scope>
    <source>
        <strain evidence="2 3">RP-3-22</strain>
    </source>
</reference>
<keyword evidence="1" id="KW-1133">Transmembrane helix</keyword>
<organism evidence="2 3">
    <name type="scientific">Pedobacter polaris</name>
    <dbReference type="NCBI Taxonomy" id="2571273"/>
    <lineage>
        <taxon>Bacteria</taxon>
        <taxon>Pseudomonadati</taxon>
        <taxon>Bacteroidota</taxon>
        <taxon>Sphingobacteriia</taxon>
        <taxon>Sphingobacteriales</taxon>
        <taxon>Sphingobacteriaceae</taxon>
        <taxon>Pedobacter</taxon>
    </lineage>
</organism>
<proteinExistence type="predicted"/>